<evidence type="ECO:0000256" key="4">
    <source>
        <dbReference type="ARBA" id="ARBA00023136"/>
    </source>
</evidence>
<dbReference type="RefSeq" id="WP_184097677.1">
    <property type="nucleotide sequence ID" value="NZ_JACIJH010000005.1"/>
</dbReference>
<gene>
    <name evidence="6" type="ORF">FHR21_001967</name>
</gene>
<proteinExistence type="predicted"/>
<feature type="transmembrane region" description="Helical" evidence="5">
    <location>
        <begin position="84"/>
        <end position="102"/>
    </location>
</feature>
<keyword evidence="2 5" id="KW-0812">Transmembrane</keyword>
<dbReference type="GO" id="GO:0008168">
    <property type="term" value="F:methyltransferase activity"/>
    <property type="evidence" value="ECO:0007669"/>
    <property type="project" value="UniProtKB-KW"/>
</dbReference>
<name>A0A7W9B5E5_9SPHN</name>
<dbReference type="PANTHER" id="PTHR43847:SF1">
    <property type="entry name" value="BLL3993 PROTEIN"/>
    <property type="match status" value="1"/>
</dbReference>
<keyword evidence="6" id="KW-0489">Methyltransferase</keyword>
<evidence type="ECO:0000256" key="2">
    <source>
        <dbReference type="ARBA" id="ARBA00022692"/>
    </source>
</evidence>
<keyword evidence="7" id="KW-1185">Reference proteome</keyword>
<reference evidence="6 7" key="1">
    <citation type="submission" date="2020-08" db="EMBL/GenBank/DDBJ databases">
        <title>Genomic Encyclopedia of Type Strains, Phase IV (KMG-IV): sequencing the most valuable type-strain genomes for metagenomic binning, comparative biology and taxonomic classification.</title>
        <authorList>
            <person name="Goeker M."/>
        </authorList>
    </citation>
    <scope>NUCLEOTIDE SEQUENCE [LARGE SCALE GENOMIC DNA]</scope>
    <source>
        <strain evidence="6 7">DSM 27163</strain>
    </source>
</reference>
<feature type="transmembrane region" description="Helical" evidence="5">
    <location>
        <begin position="42"/>
        <end position="64"/>
    </location>
</feature>
<dbReference type="InterPro" id="IPR007318">
    <property type="entry name" value="Phopholipid_MeTrfase"/>
</dbReference>
<comment type="caution">
    <text evidence="6">The sequence shown here is derived from an EMBL/GenBank/DDBJ whole genome shotgun (WGS) entry which is preliminary data.</text>
</comment>
<organism evidence="6 7">
    <name type="scientific">Sphingopyxis panaciterrulae</name>
    <dbReference type="NCBI Taxonomy" id="462372"/>
    <lineage>
        <taxon>Bacteria</taxon>
        <taxon>Pseudomonadati</taxon>
        <taxon>Pseudomonadota</taxon>
        <taxon>Alphaproteobacteria</taxon>
        <taxon>Sphingomonadales</taxon>
        <taxon>Sphingomonadaceae</taxon>
        <taxon>Sphingopyxis</taxon>
    </lineage>
</organism>
<feature type="transmembrane region" description="Helical" evidence="5">
    <location>
        <begin position="114"/>
        <end position="134"/>
    </location>
</feature>
<keyword evidence="4 5" id="KW-0472">Membrane</keyword>
<protein>
    <submittedName>
        <fullName evidence="6">Protein-S-isoprenylcysteine O-methyltransferase Ste14</fullName>
    </submittedName>
</protein>
<dbReference type="AlphaFoldDB" id="A0A7W9B5E5"/>
<evidence type="ECO:0000256" key="1">
    <source>
        <dbReference type="ARBA" id="ARBA00004127"/>
    </source>
</evidence>
<dbReference type="EMBL" id="JACIJH010000005">
    <property type="protein sequence ID" value="MBB5706610.1"/>
    <property type="molecule type" value="Genomic_DNA"/>
</dbReference>
<dbReference type="GO" id="GO:0032259">
    <property type="term" value="P:methylation"/>
    <property type="evidence" value="ECO:0007669"/>
    <property type="project" value="UniProtKB-KW"/>
</dbReference>
<dbReference type="PANTHER" id="PTHR43847">
    <property type="entry name" value="BLL3993 PROTEIN"/>
    <property type="match status" value="1"/>
</dbReference>
<comment type="subcellular location">
    <subcellularLocation>
        <location evidence="1">Endomembrane system</location>
        <topology evidence="1">Multi-pass membrane protein</topology>
    </subcellularLocation>
</comment>
<feature type="transmembrane region" description="Helical" evidence="5">
    <location>
        <begin position="15"/>
        <end position="35"/>
    </location>
</feature>
<dbReference type="Pfam" id="PF04191">
    <property type="entry name" value="PEMT"/>
    <property type="match status" value="1"/>
</dbReference>
<dbReference type="Gene3D" id="1.20.120.1630">
    <property type="match status" value="1"/>
</dbReference>
<dbReference type="InterPro" id="IPR052527">
    <property type="entry name" value="Metal_cation-efflux_comp"/>
</dbReference>
<evidence type="ECO:0000256" key="5">
    <source>
        <dbReference type="SAM" id="Phobius"/>
    </source>
</evidence>
<dbReference type="Proteomes" id="UP000537161">
    <property type="component" value="Unassembled WGS sequence"/>
</dbReference>
<sequence length="233" mass="25440">MDTPQDPPPMPPAKIIVYAITLPLSLLLLIFWPAGSLGWRPGWLFVAIVVIGFGVSGLVLARVNPVIYRARSRFQPGTKGWDKALLAVILPAMVAILPVAALDAGRFRWSHVPLWLVAGGYAALLAGIAVTAWAQAVNPFFEPGVRIQSERHQRVIDSGPYRAIRHPGYSAAILLFVGMALALGSLWGLVPALVASGVLILRTAWEDRLLQRELQGYSAYAARVRWRLLPGVW</sequence>
<evidence type="ECO:0000256" key="3">
    <source>
        <dbReference type="ARBA" id="ARBA00022989"/>
    </source>
</evidence>
<dbReference type="GO" id="GO:0012505">
    <property type="term" value="C:endomembrane system"/>
    <property type="evidence" value="ECO:0007669"/>
    <property type="project" value="UniProtKB-SubCell"/>
</dbReference>
<evidence type="ECO:0000313" key="6">
    <source>
        <dbReference type="EMBL" id="MBB5706610.1"/>
    </source>
</evidence>
<accession>A0A7W9B5E5</accession>
<keyword evidence="3 5" id="KW-1133">Transmembrane helix</keyword>
<feature type="transmembrane region" description="Helical" evidence="5">
    <location>
        <begin position="168"/>
        <end position="201"/>
    </location>
</feature>
<evidence type="ECO:0000313" key="7">
    <source>
        <dbReference type="Proteomes" id="UP000537161"/>
    </source>
</evidence>
<keyword evidence="6" id="KW-0808">Transferase</keyword>